<evidence type="ECO:0000313" key="4">
    <source>
        <dbReference type="Proteomes" id="UP000566819"/>
    </source>
</evidence>
<proteinExistence type="predicted"/>
<evidence type="ECO:0000313" key="3">
    <source>
        <dbReference type="EMBL" id="KAF4636844.1"/>
    </source>
</evidence>
<dbReference type="AlphaFoldDB" id="A0A8H4RVN5"/>
<reference evidence="3 4" key="1">
    <citation type="submission" date="2020-03" db="EMBL/GenBank/DDBJ databases">
        <title>Draft Genome Sequence of Cudoniella acicularis.</title>
        <authorList>
            <person name="Buettner E."/>
            <person name="Kellner H."/>
        </authorList>
    </citation>
    <scope>NUCLEOTIDE SEQUENCE [LARGE SCALE GENOMIC DNA]</scope>
    <source>
        <strain evidence="3 4">DSM 108380</strain>
    </source>
</reference>
<feature type="compositionally biased region" description="Low complexity" evidence="1">
    <location>
        <begin position="435"/>
        <end position="480"/>
    </location>
</feature>
<keyword evidence="2" id="KW-0472">Membrane</keyword>
<evidence type="ECO:0000256" key="2">
    <source>
        <dbReference type="SAM" id="Phobius"/>
    </source>
</evidence>
<keyword evidence="2" id="KW-1133">Transmembrane helix</keyword>
<keyword evidence="2" id="KW-0812">Transmembrane</keyword>
<comment type="caution">
    <text evidence="3">The sequence shown here is derived from an EMBL/GenBank/DDBJ whole genome shotgun (WGS) entry which is preliminary data.</text>
</comment>
<accession>A0A8H4RVN5</accession>
<feature type="compositionally biased region" description="Polar residues" evidence="1">
    <location>
        <begin position="481"/>
        <end position="490"/>
    </location>
</feature>
<keyword evidence="4" id="KW-1185">Reference proteome</keyword>
<gene>
    <name evidence="3" type="ORF">G7Y89_g1238</name>
</gene>
<feature type="region of interest" description="Disordered" evidence="1">
    <location>
        <begin position="435"/>
        <end position="490"/>
    </location>
</feature>
<dbReference type="EMBL" id="JAAMPI010000047">
    <property type="protein sequence ID" value="KAF4636844.1"/>
    <property type="molecule type" value="Genomic_DNA"/>
</dbReference>
<feature type="transmembrane region" description="Helical" evidence="2">
    <location>
        <begin position="496"/>
        <end position="517"/>
    </location>
</feature>
<name>A0A8H4RVN5_9HELO</name>
<evidence type="ECO:0000256" key="1">
    <source>
        <dbReference type="SAM" id="MobiDB-lite"/>
    </source>
</evidence>
<organism evidence="3 4">
    <name type="scientific">Cudoniella acicularis</name>
    <dbReference type="NCBI Taxonomy" id="354080"/>
    <lineage>
        <taxon>Eukaryota</taxon>
        <taxon>Fungi</taxon>
        <taxon>Dikarya</taxon>
        <taxon>Ascomycota</taxon>
        <taxon>Pezizomycotina</taxon>
        <taxon>Leotiomycetes</taxon>
        <taxon>Helotiales</taxon>
        <taxon>Tricladiaceae</taxon>
        <taxon>Cudoniella</taxon>
    </lineage>
</organism>
<dbReference type="Proteomes" id="UP000566819">
    <property type="component" value="Unassembled WGS sequence"/>
</dbReference>
<sequence length="625" mass="67170">MSVNRRVVEAPKLCLAIFIFTNGHGLGMQDGVRGGGFPGPGRYGDGIGGGGGAARLCAASCLGASILRLQRLMGPRTTPERVIPIPREACALDHPYRRSSEASEEHVSARAARCPRDTGIALGRTLHLGEGEEVPGRRMLKLRLLRHQPEHESADRTLGPNCSSAAVQQLADSCWWACAGAAGAAASAQFISATTRTPPGFRDVVNVAFPRLKPYHQAPATDAPFRWKACACKRPPHHNDNHNHHHHHKPLSPITTLPELDTILSDHHHRRLVIFCLTPTCHRTPTPEEESWYYHYGRLNNIHFVRVELGEAEEGLEEGLMRCPPALPSGPKQRGLLRLRPIFTIGLTSSSGYTTVSAQQTTLINGNQLTQNACCLRYISLFQSTVAFSVNFADSTGYTQSFTYGSGTAQANPIILLFAASDIVTTSSPVGISTPASSSGFGTTSSSAGIPPPTSASFNIPSNSAPANSSPTTTPLTVPTANGSETPSNLSADTKAGIAVGTSLAGALLLTAFMVILRYRRENQKLRKEAEVKSTTPPDSPGLHNESRVPGSELLGEEIHLRPTLGRGRNGPELHNQSQDPGIEILGEELYQLPTQKPRPETELQGSAIHELPVYLGDSEPFYIP</sequence>
<protein>
    <submittedName>
        <fullName evidence="3">Uncharacterized protein</fullName>
    </submittedName>
</protein>
<feature type="region of interest" description="Disordered" evidence="1">
    <location>
        <begin position="526"/>
        <end position="556"/>
    </location>
</feature>
<dbReference type="OrthoDB" id="3495587at2759"/>